<dbReference type="CDD" id="cd09859">
    <property type="entry name" value="PIN_53EXO"/>
    <property type="match status" value="1"/>
</dbReference>
<evidence type="ECO:0000256" key="2">
    <source>
        <dbReference type="ARBA" id="ARBA00012417"/>
    </source>
</evidence>
<dbReference type="CDD" id="cd09898">
    <property type="entry name" value="H3TH_53EXO"/>
    <property type="match status" value="1"/>
</dbReference>
<dbReference type="Pfam" id="PF02739">
    <property type="entry name" value="5_3_exonuc_N"/>
    <property type="match status" value="1"/>
</dbReference>
<dbReference type="Gene3D" id="3.30.70.370">
    <property type="match status" value="1"/>
</dbReference>
<evidence type="ECO:0000256" key="3">
    <source>
        <dbReference type="ARBA" id="ARBA00020311"/>
    </source>
</evidence>
<organism evidence="20 21">
    <name type="scientific">Candidatus Spyradenecus faecavium</name>
    <dbReference type="NCBI Taxonomy" id="2840947"/>
    <lineage>
        <taxon>Bacteria</taxon>
        <taxon>Pseudomonadati</taxon>
        <taxon>Lentisphaerota</taxon>
        <taxon>Lentisphaeria</taxon>
        <taxon>Lentisphaerales</taxon>
        <taxon>Lentisphaeraceae</taxon>
        <taxon>Lentisphaeraceae incertae sedis</taxon>
        <taxon>Candidatus Spyradenecus</taxon>
    </lineage>
</organism>
<feature type="domain" description="3'-5' exonuclease" evidence="17">
    <location>
        <begin position="322"/>
        <end position="501"/>
    </location>
</feature>
<accession>A0A9D1T2V9</accession>
<evidence type="ECO:0000256" key="9">
    <source>
        <dbReference type="ARBA" id="ARBA00022801"/>
    </source>
</evidence>
<dbReference type="NCBIfam" id="NF004397">
    <property type="entry name" value="PRK05755.1"/>
    <property type="match status" value="1"/>
</dbReference>
<feature type="domain" description="DNA-directed DNA polymerase family A palm" evidence="19">
    <location>
        <begin position="670"/>
        <end position="877"/>
    </location>
</feature>
<comment type="function">
    <text evidence="16">In addition to polymerase activity, this DNA polymerase exhibits 3'-5' and 5'-3' exonuclease activity.</text>
</comment>
<feature type="domain" description="5'-3' exonuclease" evidence="18">
    <location>
        <begin position="1"/>
        <end position="262"/>
    </location>
</feature>
<dbReference type="PANTHER" id="PTHR10133:SF27">
    <property type="entry name" value="DNA POLYMERASE NU"/>
    <property type="match status" value="1"/>
</dbReference>
<evidence type="ECO:0000256" key="13">
    <source>
        <dbReference type="ARBA" id="ARBA00023204"/>
    </source>
</evidence>
<dbReference type="Pfam" id="PF01612">
    <property type="entry name" value="DNA_pol_A_exo1"/>
    <property type="match status" value="1"/>
</dbReference>
<dbReference type="InterPro" id="IPR020045">
    <property type="entry name" value="DNA_polI_H3TH"/>
</dbReference>
<protein>
    <recommendedName>
        <fullName evidence="3 15">DNA polymerase I</fullName>
        <ecNumber evidence="2 15">2.7.7.7</ecNumber>
    </recommendedName>
</protein>
<dbReference type="Gene3D" id="3.40.50.1010">
    <property type="entry name" value="5'-nuclease"/>
    <property type="match status" value="1"/>
</dbReference>
<evidence type="ECO:0000313" key="20">
    <source>
        <dbReference type="EMBL" id="HIV09835.1"/>
    </source>
</evidence>
<keyword evidence="6 16" id="KW-0235">DNA replication</keyword>
<keyword evidence="4 16" id="KW-0808">Transferase</keyword>
<evidence type="ECO:0000256" key="8">
    <source>
        <dbReference type="ARBA" id="ARBA00022763"/>
    </source>
</evidence>
<dbReference type="GO" id="GO:0008408">
    <property type="term" value="F:3'-5' exonuclease activity"/>
    <property type="evidence" value="ECO:0007669"/>
    <property type="project" value="UniProtKB-UniRule"/>
</dbReference>
<evidence type="ECO:0000259" key="18">
    <source>
        <dbReference type="SMART" id="SM00475"/>
    </source>
</evidence>
<keyword evidence="8 16" id="KW-0227">DNA damage</keyword>
<dbReference type="InterPro" id="IPR036397">
    <property type="entry name" value="RNaseH_sf"/>
</dbReference>
<keyword evidence="7" id="KW-0540">Nuclease</keyword>
<dbReference type="SMART" id="SM00482">
    <property type="entry name" value="POLAc"/>
    <property type="match status" value="1"/>
</dbReference>
<keyword evidence="10 16" id="KW-0269">Exonuclease</keyword>
<reference evidence="20" key="2">
    <citation type="journal article" date="2021" name="PeerJ">
        <title>Extensive microbial diversity within the chicken gut microbiome revealed by metagenomics and culture.</title>
        <authorList>
            <person name="Gilroy R."/>
            <person name="Ravi A."/>
            <person name="Getino M."/>
            <person name="Pursley I."/>
            <person name="Horton D.L."/>
            <person name="Alikhan N.F."/>
            <person name="Baker D."/>
            <person name="Gharbi K."/>
            <person name="Hall N."/>
            <person name="Watson M."/>
            <person name="Adriaenssens E.M."/>
            <person name="Foster-Nyarko E."/>
            <person name="Jarju S."/>
            <person name="Secka A."/>
            <person name="Antonio M."/>
            <person name="Oren A."/>
            <person name="Chaudhuri R.R."/>
            <person name="La Ragione R."/>
            <person name="Hildebrand F."/>
            <person name="Pallen M.J."/>
        </authorList>
    </citation>
    <scope>NUCLEOTIDE SEQUENCE</scope>
    <source>
        <strain evidence="20">35461</strain>
    </source>
</reference>
<keyword evidence="13 16" id="KW-0234">DNA repair</keyword>
<evidence type="ECO:0000256" key="10">
    <source>
        <dbReference type="ARBA" id="ARBA00022839"/>
    </source>
</evidence>
<dbReference type="Pfam" id="PF01367">
    <property type="entry name" value="5_3_exonuc"/>
    <property type="match status" value="1"/>
</dbReference>
<keyword evidence="9 16" id="KW-0378">Hydrolase</keyword>
<comment type="caution">
    <text evidence="20">The sequence shown here is derived from an EMBL/GenBank/DDBJ whole genome shotgun (WGS) entry which is preliminary data.</text>
</comment>
<evidence type="ECO:0000259" key="19">
    <source>
        <dbReference type="SMART" id="SM00482"/>
    </source>
</evidence>
<dbReference type="InterPro" id="IPR001098">
    <property type="entry name" value="DNA-dir_DNA_pol_A_palm_dom"/>
</dbReference>
<dbReference type="PRINTS" id="PR00868">
    <property type="entry name" value="DNAPOLI"/>
</dbReference>
<dbReference type="FunFam" id="1.10.150.20:FF:000003">
    <property type="entry name" value="DNA polymerase I"/>
    <property type="match status" value="1"/>
</dbReference>
<dbReference type="SUPFAM" id="SSF56672">
    <property type="entry name" value="DNA/RNA polymerases"/>
    <property type="match status" value="1"/>
</dbReference>
<dbReference type="Gene3D" id="3.30.420.10">
    <property type="entry name" value="Ribonuclease H-like superfamily/Ribonuclease H"/>
    <property type="match status" value="1"/>
</dbReference>
<dbReference type="InterPro" id="IPR029060">
    <property type="entry name" value="PIN-like_dom_sf"/>
</dbReference>
<dbReference type="GO" id="GO:0006261">
    <property type="term" value="P:DNA-templated DNA replication"/>
    <property type="evidence" value="ECO:0007669"/>
    <property type="project" value="UniProtKB-UniRule"/>
</dbReference>
<dbReference type="EMBL" id="DVOR01000224">
    <property type="protein sequence ID" value="HIV09835.1"/>
    <property type="molecule type" value="Genomic_DNA"/>
</dbReference>
<evidence type="ECO:0000256" key="16">
    <source>
        <dbReference type="RuleBase" id="RU004460"/>
    </source>
</evidence>
<evidence type="ECO:0000256" key="7">
    <source>
        <dbReference type="ARBA" id="ARBA00022722"/>
    </source>
</evidence>
<evidence type="ECO:0000256" key="15">
    <source>
        <dbReference type="NCBIfam" id="TIGR00593"/>
    </source>
</evidence>
<evidence type="ECO:0000256" key="12">
    <source>
        <dbReference type="ARBA" id="ARBA00023125"/>
    </source>
</evidence>
<dbReference type="GO" id="GO:0008409">
    <property type="term" value="F:5'-3' exonuclease activity"/>
    <property type="evidence" value="ECO:0007669"/>
    <property type="project" value="UniProtKB-UniRule"/>
</dbReference>
<dbReference type="InterPro" id="IPR043502">
    <property type="entry name" value="DNA/RNA_pol_sf"/>
</dbReference>
<evidence type="ECO:0000256" key="4">
    <source>
        <dbReference type="ARBA" id="ARBA00022679"/>
    </source>
</evidence>
<dbReference type="InterPro" id="IPR002298">
    <property type="entry name" value="DNA_polymerase_A"/>
</dbReference>
<dbReference type="SMART" id="SM00279">
    <property type="entry name" value="HhH2"/>
    <property type="match status" value="1"/>
</dbReference>
<gene>
    <name evidence="16 20" type="primary">polA</name>
    <name evidence="20" type="ORF">IAC79_06965</name>
</gene>
<dbReference type="InterPro" id="IPR002421">
    <property type="entry name" value="5-3_exonuclease"/>
</dbReference>
<dbReference type="SUPFAM" id="SSF47807">
    <property type="entry name" value="5' to 3' exonuclease, C-terminal subdomain"/>
    <property type="match status" value="1"/>
</dbReference>
<evidence type="ECO:0000259" key="17">
    <source>
        <dbReference type="SMART" id="SM00474"/>
    </source>
</evidence>
<comment type="catalytic activity">
    <reaction evidence="14 16">
        <text>DNA(n) + a 2'-deoxyribonucleoside 5'-triphosphate = DNA(n+1) + diphosphate</text>
        <dbReference type="Rhea" id="RHEA:22508"/>
        <dbReference type="Rhea" id="RHEA-COMP:17339"/>
        <dbReference type="Rhea" id="RHEA-COMP:17340"/>
        <dbReference type="ChEBI" id="CHEBI:33019"/>
        <dbReference type="ChEBI" id="CHEBI:61560"/>
        <dbReference type="ChEBI" id="CHEBI:173112"/>
        <dbReference type="EC" id="2.7.7.7"/>
    </reaction>
</comment>
<dbReference type="AlphaFoldDB" id="A0A9D1T2V9"/>
<dbReference type="Pfam" id="PF00476">
    <property type="entry name" value="DNA_pol_A"/>
    <property type="match status" value="1"/>
</dbReference>
<evidence type="ECO:0000256" key="14">
    <source>
        <dbReference type="ARBA" id="ARBA00049244"/>
    </source>
</evidence>
<keyword evidence="11 16" id="KW-0239">DNA-directed DNA polymerase</keyword>
<dbReference type="CDD" id="cd08637">
    <property type="entry name" value="DNA_pol_A_pol_I_C"/>
    <property type="match status" value="1"/>
</dbReference>
<reference evidence="20" key="1">
    <citation type="submission" date="2020-10" db="EMBL/GenBank/DDBJ databases">
        <authorList>
            <person name="Gilroy R."/>
        </authorList>
    </citation>
    <scope>NUCLEOTIDE SEQUENCE</scope>
    <source>
        <strain evidence="20">35461</strain>
    </source>
</reference>
<evidence type="ECO:0000256" key="1">
    <source>
        <dbReference type="ARBA" id="ARBA00007705"/>
    </source>
</evidence>
<dbReference type="InterPro" id="IPR018320">
    <property type="entry name" value="DNA_polymerase_1"/>
</dbReference>
<dbReference type="InterPro" id="IPR020046">
    <property type="entry name" value="5-3_exonucl_a-hlix_arch_N"/>
</dbReference>
<dbReference type="PANTHER" id="PTHR10133">
    <property type="entry name" value="DNA POLYMERASE I"/>
    <property type="match status" value="1"/>
</dbReference>
<dbReference type="Proteomes" id="UP000886845">
    <property type="component" value="Unassembled WGS sequence"/>
</dbReference>
<dbReference type="GO" id="GO:0003677">
    <property type="term" value="F:DNA binding"/>
    <property type="evidence" value="ECO:0007669"/>
    <property type="project" value="UniProtKB-UniRule"/>
</dbReference>
<evidence type="ECO:0000256" key="11">
    <source>
        <dbReference type="ARBA" id="ARBA00022932"/>
    </source>
</evidence>
<dbReference type="GO" id="GO:0006302">
    <property type="term" value="P:double-strand break repair"/>
    <property type="evidence" value="ECO:0007669"/>
    <property type="project" value="TreeGrafter"/>
</dbReference>
<evidence type="ECO:0000256" key="6">
    <source>
        <dbReference type="ARBA" id="ARBA00022705"/>
    </source>
</evidence>
<sequence>MNEDTLLLVDLMPILYRGHFVFLKRPRRTAAGVVTSSLSLFATTLEQMIRQHSPSHLAIALESKSPTFRHTLYPPYKAQREKMPEDIAAAIDQSVELAEAWGIRTVRADGFEADDVLGTLAARAVAAGFGKVIIATPDKDLGQLAGPNVSILHPGEHTLLSAEELCAQWGIDAPERMIDFLALAGDASDNIPGVPGVGGKTALKLLKGFGTVDNLIAHAGEVSGKVGEALRAHLDDLRMSKRLVTIVRDAPVAESLDDLRLAPPDGAKLAAVLAKYELRQVANRLGLAATPTQRQFDLSETLAEQPQETPRYKTLADVPHDYRLVDTPEAREALAAELLREPIVAFDTETVGLQPRHDPAVGCSFAAAGGRAWYLPLPEGDDAQRAALAPFLPLFQSERIAKVGHHLRFDRAVLLRLGIELRGPLHDTLLEHYLIDATDRHDLDHVANVFLGYAPIPITDLLGKDKGRTMAELFPADVLDYAAEDADVALRLHAALMPKIEEMGLAHLLTDCEEPLSDVLLRMEEVGVRLDVPALRRFRHELEAEVVRLELAIREYTGAGVNLASPKQVGEFLFGDLKLDPTVKRTARGQFPTNEDLLLKVRDRHPVIDLILDWRACVKLKNTYVDRLPEHIDPADGRIHTTFNQTFTDTGRLSSSNPNLQNIPVRSDRGQRIRAAFVARGPGWTLLSADYSQVELRLMAAMSGDERMIGAFHRGEDIHAQTASVVYGIPLDAVTPAQRSHCKMVNFGIIYGISAFGLASRLRIPRKEAQDLIDAYFAQYPAVRAYMDRCVAEARERGYAQTLFGRRRAVPEINSRNATTRTAAERIAINTPIQGSAADVIKFAMVRIDRELRARALRTRMTLQIHDELLFDVPEDELDVVRPLIRTAMESVIDLPVPLSVSIGVGTDWLSAH</sequence>
<dbReference type="InterPro" id="IPR012337">
    <property type="entry name" value="RNaseH-like_sf"/>
</dbReference>
<dbReference type="Gene3D" id="1.10.150.20">
    <property type="entry name" value="5' to 3' exonuclease, C-terminal subdomain"/>
    <property type="match status" value="2"/>
</dbReference>
<dbReference type="CDD" id="cd06139">
    <property type="entry name" value="DNA_polA_I_Ecoli_like_exo"/>
    <property type="match status" value="1"/>
</dbReference>
<dbReference type="SMART" id="SM00475">
    <property type="entry name" value="53EXOc"/>
    <property type="match status" value="1"/>
</dbReference>
<dbReference type="SUPFAM" id="SSF88723">
    <property type="entry name" value="PIN domain-like"/>
    <property type="match status" value="1"/>
</dbReference>
<dbReference type="FunFam" id="1.10.150.20:FF:000002">
    <property type="entry name" value="DNA polymerase I"/>
    <property type="match status" value="1"/>
</dbReference>
<proteinExistence type="inferred from homology"/>
<dbReference type="InterPro" id="IPR002562">
    <property type="entry name" value="3'-5'_exonuclease_dom"/>
</dbReference>
<dbReference type="SMART" id="SM00474">
    <property type="entry name" value="35EXOc"/>
    <property type="match status" value="1"/>
</dbReference>
<dbReference type="InterPro" id="IPR036279">
    <property type="entry name" value="5-3_exonuclease_C_sf"/>
</dbReference>
<comment type="similarity">
    <text evidence="1 16">Belongs to the DNA polymerase type-A family.</text>
</comment>
<dbReference type="EC" id="2.7.7.7" evidence="2 15"/>
<evidence type="ECO:0000313" key="21">
    <source>
        <dbReference type="Proteomes" id="UP000886845"/>
    </source>
</evidence>
<dbReference type="SUPFAM" id="SSF53098">
    <property type="entry name" value="Ribonuclease H-like"/>
    <property type="match status" value="1"/>
</dbReference>
<evidence type="ECO:0000256" key="5">
    <source>
        <dbReference type="ARBA" id="ARBA00022695"/>
    </source>
</evidence>
<dbReference type="GO" id="GO:0003887">
    <property type="term" value="F:DNA-directed DNA polymerase activity"/>
    <property type="evidence" value="ECO:0007669"/>
    <property type="project" value="UniProtKB-UniRule"/>
</dbReference>
<dbReference type="NCBIfam" id="TIGR00593">
    <property type="entry name" value="pola"/>
    <property type="match status" value="1"/>
</dbReference>
<keyword evidence="5 16" id="KW-0548">Nucleotidyltransferase</keyword>
<dbReference type="Gene3D" id="1.20.1060.10">
    <property type="entry name" value="Taq DNA Polymerase, Chain T, domain 4"/>
    <property type="match status" value="1"/>
</dbReference>
<name>A0A9D1T2V9_9BACT</name>
<dbReference type="InterPro" id="IPR008918">
    <property type="entry name" value="HhH2"/>
</dbReference>
<keyword evidence="12 16" id="KW-0238">DNA-binding</keyword>